<evidence type="ECO:0000256" key="1">
    <source>
        <dbReference type="ARBA" id="ARBA00006019"/>
    </source>
</evidence>
<dbReference type="EMBL" id="ATMH01000537">
    <property type="protein sequence ID" value="EPY36526.1"/>
    <property type="molecule type" value="Genomic_DNA"/>
</dbReference>
<protein>
    <submittedName>
        <fullName evidence="5">Cullin 1</fullName>
    </submittedName>
</protein>
<dbReference type="SMART" id="SM00884">
    <property type="entry name" value="Cullin_Nedd8"/>
    <property type="match status" value="1"/>
</dbReference>
<reference evidence="5 6" key="1">
    <citation type="journal article" date="2013" name="PLoS ONE">
        <title>Predicting the Proteins of Angomonas deanei, Strigomonas culicis and Their Respective Endosymbionts Reveals New Aspects of the Trypanosomatidae Family.</title>
        <authorList>
            <person name="Motta M.C."/>
            <person name="Martins A.C."/>
            <person name="de Souza S.S."/>
            <person name="Catta-Preta C.M."/>
            <person name="Silva R."/>
            <person name="Klein C.C."/>
            <person name="de Almeida L.G."/>
            <person name="de Lima Cunha O."/>
            <person name="Ciapina L.P."/>
            <person name="Brocchi M."/>
            <person name="Colabardini A.C."/>
            <person name="de Araujo Lima B."/>
            <person name="Machado C.R."/>
            <person name="de Almeida Soares C.M."/>
            <person name="Probst C.M."/>
            <person name="de Menezes C.B."/>
            <person name="Thompson C.E."/>
            <person name="Bartholomeu D.C."/>
            <person name="Gradia D.F."/>
            <person name="Pavoni D.P."/>
            <person name="Grisard E.C."/>
            <person name="Fantinatti-Garboggini F."/>
            <person name="Marchini F.K."/>
            <person name="Rodrigues-Luiz G.F."/>
            <person name="Wagner G."/>
            <person name="Goldman G.H."/>
            <person name="Fietto J.L."/>
            <person name="Elias M.C."/>
            <person name="Goldman M.H."/>
            <person name="Sagot M.F."/>
            <person name="Pereira M."/>
            <person name="Stoco P.H."/>
            <person name="de Mendonca-Neto R.P."/>
            <person name="Teixeira S.M."/>
            <person name="Maciel T.E."/>
            <person name="de Oliveira Mendes T.A."/>
            <person name="Urmenyi T.P."/>
            <person name="de Souza W."/>
            <person name="Schenkman S."/>
            <person name="de Vasconcelos A.T."/>
        </authorList>
    </citation>
    <scope>NUCLEOTIDE SEQUENCE [LARGE SCALE GENOMIC DNA]</scope>
</reference>
<dbReference type="InterPro" id="IPR036317">
    <property type="entry name" value="Cullin_homology_sf"/>
</dbReference>
<proteinExistence type="inferred from homology"/>
<comment type="similarity">
    <text evidence="1 2 3">Belongs to the cullin family.</text>
</comment>
<dbReference type="SUPFAM" id="SSF74788">
    <property type="entry name" value="Cullin repeat-like"/>
    <property type="match status" value="1"/>
</dbReference>
<dbReference type="GO" id="GO:0031625">
    <property type="term" value="F:ubiquitin protein ligase binding"/>
    <property type="evidence" value="ECO:0007669"/>
    <property type="project" value="InterPro"/>
</dbReference>
<evidence type="ECO:0000256" key="2">
    <source>
        <dbReference type="PROSITE-ProRule" id="PRU00330"/>
    </source>
</evidence>
<dbReference type="SUPFAM" id="SSF75632">
    <property type="entry name" value="Cullin homology domain"/>
    <property type="match status" value="1"/>
</dbReference>
<dbReference type="SUPFAM" id="SSF46785">
    <property type="entry name" value="Winged helix' DNA-binding domain"/>
    <property type="match status" value="1"/>
</dbReference>
<dbReference type="Pfam" id="PF00888">
    <property type="entry name" value="Cullin"/>
    <property type="match status" value="1"/>
</dbReference>
<dbReference type="InterPro" id="IPR001373">
    <property type="entry name" value="Cullin_N"/>
</dbReference>
<evidence type="ECO:0000259" key="4">
    <source>
        <dbReference type="PROSITE" id="PS50069"/>
    </source>
</evidence>
<dbReference type="InterPro" id="IPR019559">
    <property type="entry name" value="Cullin_neddylation_domain"/>
</dbReference>
<dbReference type="InterPro" id="IPR016158">
    <property type="entry name" value="Cullin_homology"/>
</dbReference>
<dbReference type="Gene3D" id="3.30.230.130">
    <property type="entry name" value="Cullin, Chain C, Domain 2"/>
    <property type="match status" value="1"/>
</dbReference>
<evidence type="ECO:0000256" key="3">
    <source>
        <dbReference type="RuleBase" id="RU003829"/>
    </source>
</evidence>
<dbReference type="Pfam" id="PF26557">
    <property type="entry name" value="Cullin_AB"/>
    <property type="match status" value="1"/>
</dbReference>
<dbReference type="InterPro" id="IPR059120">
    <property type="entry name" value="Cullin-like_AB"/>
</dbReference>
<evidence type="ECO:0000313" key="6">
    <source>
        <dbReference type="Proteomes" id="UP000015354"/>
    </source>
</evidence>
<evidence type="ECO:0000313" key="5">
    <source>
        <dbReference type="EMBL" id="EPY36526.1"/>
    </source>
</evidence>
<sequence>MLPSGIYSSVIEADYVKNMCTYFSERTKALRRQDITTYAEVCLSDIQKELERSEKYLVSNDVAKAWLIREIVDKNIDFFQAVDSASWMQRCSEAASDPRVKCVYELLLMSHQGRALLETAFRTFFAQSLQNVVRRAPNTEGMYIDIIQLFHHTFQSLKVAAPVSRESSVGVEKAIETGLRWGFVDGTASSVNYCILAMHIADRLSHTMSHAADVNETVKSAVEEAVHLYSFLPEVDPSAREAFLGAHRAHLARRLLHGCYNEDLERRTLDLLGVIHLSPTLFRSRAMIQSASSQAIYISSPTKRSAVLSKSAWPLTDSCAQVVLPPALDAAIAEAREVCQEANKGQIVEFSRWYSFGVVRLRLAEGCGQPHVDLEVSLPQLVLLQCFNRPTPWPFMTLCEEIQITPVECRVILAPLVTSGVLLCQPWPPQRRSVLERHLGFNPTAATLHLVPQTIPRALGEQEAPSMPAVETVRMSRIALEAGTMQLLKRDGAQTVAAITNHLNSMPHNVERAPVSEKMVKRSLELLIQRGFIQRNEERLFEFRFS</sequence>
<dbReference type="OrthoDB" id="27073at2759"/>
<dbReference type="Proteomes" id="UP000015354">
    <property type="component" value="Unassembled WGS sequence"/>
</dbReference>
<feature type="domain" description="Cullin family profile" evidence="4">
    <location>
        <begin position="240"/>
        <end position="417"/>
    </location>
</feature>
<dbReference type="AlphaFoldDB" id="S9WBN9"/>
<comment type="caution">
    <text evidence="5">The sequence shown here is derived from an EMBL/GenBank/DDBJ whole genome shotgun (WGS) entry which is preliminary data.</text>
</comment>
<dbReference type="GO" id="GO:0006511">
    <property type="term" value="P:ubiquitin-dependent protein catabolic process"/>
    <property type="evidence" value="ECO:0007669"/>
    <property type="project" value="InterPro"/>
</dbReference>
<accession>S9WBN9</accession>
<organism evidence="5 6">
    <name type="scientific">Strigomonas culicis</name>
    <dbReference type="NCBI Taxonomy" id="28005"/>
    <lineage>
        <taxon>Eukaryota</taxon>
        <taxon>Discoba</taxon>
        <taxon>Euglenozoa</taxon>
        <taxon>Kinetoplastea</taxon>
        <taxon>Metakinetoplastina</taxon>
        <taxon>Trypanosomatida</taxon>
        <taxon>Trypanosomatidae</taxon>
        <taxon>Strigomonadinae</taxon>
        <taxon>Strigomonas</taxon>
    </lineage>
</organism>
<gene>
    <name evidence="5" type="ORF">STCU_00537</name>
</gene>
<dbReference type="InterPro" id="IPR016159">
    <property type="entry name" value="Cullin_repeat-like_dom_sf"/>
</dbReference>
<name>S9WBN9_9TRYP</name>
<dbReference type="PROSITE" id="PS50069">
    <property type="entry name" value="CULLIN_2"/>
    <property type="match status" value="1"/>
</dbReference>
<keyword evidence="6" id="KW-1185">Reference proteome</keyword>
<dbReference type="InterPro" id="IPR036390">
    <property type="entry name" value="WH_DNA-bd_sf"/>
</dbReference>